<evidence type="ECO:0000256" key="9">
    <source>
        <dbReference type="PIRSR" id="PIRSR601613-1"/>
    </source>
</evidence>
<protein>
    <recommendedName>
        <fullName evidence="10">Amine oxidase</fullName>
        <ecNumber evidence="10">1.4.3.-</ecNumber>
    </recommendedName>
</protein>
<keyword evidence="10" id="KW-0274">FAD</keyword>
<dbReference type="Proteomes" id="UP000235965">
    <property type="component" value="Unassembled WGS sequence"/>
</dbReference>
<feature type="binding site" evidence="9">
    <location>
        <position position="243"/>
    </location>
    <ligand>
        <name>FAD</name>
        <dbReference type="ChEBI" id="CHEBI:57692"/>
    </ligand>
</feature>
<feature type="binding site" evidence="9">
    <location>
        <position position="436"/>
    </location>
    <ligand>
        <name>FAD</name>
        <dbReference type="ChEBI" id="CHEBI:57692"/>
    </ligand>
</feature>
<evidence type="ECO:0000256" key="8">
    <source>
        <dbReference type="ARBA" id="ARBA00049430"/>
    </source>
</evidence>
<dbReference type="OrthoDB" id="7777654at2759"/>
<dbReference type="InterPro" id="IPR001613">
    <property type="entry name" value="Flavin_amine_oxidase"/>
</dbReference>
<dbReference type="InterPro" id="IPR036188">
    <property type="entry name" value="FAD/NAD-bd_sf"/>
</dbReference>
<gene>
    <name evidence="12" type="ORF">B7P43_G07828</name>
</gene>
<feature type="domain" description="Amine oxidase" evidence="11">
    <location>
        <begin position="14"/>
        <end position="460"/>
    </location>
</feature>
<dbReference type="AlphaFoldDB" id="A0A2J7QL70"/>
<accession>A0A2J7QL70</accession>
<proteinExistence type="inferred from homology"/>
<dbReference type="PRINTS" id="PR00757">
    <property type="entry name" value="AMINEOXDASEF"/>
</dbReference>
<name>A0A2J7QL70_9NEOP</name>
<keyword evidence="10" id="KW-0285">Flavoprotein</keyword>
<feature type="binding site" evidence="9">
    <location>
        <position position="351"/>
    </location>
    <ligand>
        <name>substrate</name>
    </ligand>
</feature>
<evidence type="ECO:0000256" key="1">
    <source>
        <dbReference type="ARBA" id="ARBA00001974"/>
    </source>
</evidence>
<dbReference type="EMBL" id="NEVH01013250">
    <property type="protein sequence ID" value="PNF29329.1"/>
    <property type="molecule type" value="Genomic_DNA"/>
</dbReference>
<keyword evidence="10" id="KW-0812">Transmembrane</keyword>
<dbReference type="InterPro" id="IPR050703">
    <property type="entry name" value="Flavin_MAO"/>
</dbReference>
<dbReference type="GO" id="GO:0097621">
    <property type="term" value="F:monoamine oxidase activity"/>
    <property type="evidence" value="ECO:0007669"/>
    <property type="project" value="UniProtKB-EC"/>
</dbReference>
<dbReference type="PANTHER" id="PTHR43563">
    <property type="entry name" value="AMINE OXIDASE"/>
    <property type="match status" value="1"/>
</dbReference>
<dbReference type="PANTHER" id="PTHR43563:SF1">
    <property type="entry name" value="AMINE OXIDASE [FLAVIN-CONTAINING] B"/>
    <property type="match status" value="1"/>
</dbReference>
<comment type="similarity">
    <text evidence="3 10">Belongs to the flavin monoamine oxidase family.</text>
</comment>
<feature type="transmembrane region" description="Helical" evidence="10">
    <location>
        <begin position="501"/>
        <end position="520"/>
    </location>
</feature>
<evidence type="ECO:0000313" key="12">
    <source>
        <dbReference type="EMBL" id="PNF29329.1"/>
    </source>
</evidence>
<evidence type="ECO:0000256" key="6">
    <source>
        <dbReference type="ARBA" id="ARBA00048448"/>
    </source>
</evidence>
<comment type="catalytic activity">
    <reaction evidence="6">
        <text>a secondary aliphatic amine + O2 + H2O = a primary amine + an aldehyde + H2O2</text>
        <dbReference type="Rhea" id="RHEA:26414"/>
        <dbReference type="ChEBI" id="CHEBI:15377"/>
        <dbReference type="ChEBI" id="CHEBI:15379"/>
        <dbReference type="ChEBI" id="CHEBI:16240"/>
        <dbReference type="ChEBI" id="CHEBI:17478"/>
        <dbReference type="ChEBI" id="CHEBI:58855"/>
        <dbReference type="ChEBI" id="CHEBI:65296"/>
        <dbReference type="EC" id="1.4.3.4"/>
    </reaction>
</comment>
<evidence type="ECO:0000256" key="3">
    <source>
        <dbReference type="ARBA" id="ARBA00005995"/>
    </source>
</evidence>
<keyword evidence="10" id="KW-0472">Membrane</keyword>
<dbReference type="InParanoid" id="A0A2J7QL70"/>
<dbReference type="SUPFAM" id="SSF51905">
    <property type="entry name" value="FAD/NAD(P)-binding domain"/>
    <property type="match status" value="1"/>
</dbReference>
<comment type="function">
    <text evidence="5">Catalyzes the oxidative deamination of primary and some secondary amines such as neurotransmitters, and exogenous amines including the tertiary amine, neurotoxin 1-methyl-4-phenyl-1,2,3,6-tetrahydropyridine (MPTP), with concomitant reduction of oxygen to hydrogen peroxide and participates in the metabolism of neuroactive and vasoactive amines in the central nervous system and peripheral tissues. Preferentially degrades benzylamine and phenylethylamine.</text>
</comment>
<reference evidence="12 13" key="1">
    <citation type="submission" date="2017-12" db="EMBL/GenBank/DDBJ databases">
        <title>Hemimetabolous genomes reveal molecular basis of termite eusociality.</title>
        <authorList>
            <person name="Harrison M.C."/>
            <person name="Jongepier E."/>
            <person name="Robertson H.M."/>
            <person name="Arning N."/>
            <person name="Bitard-Feildel T."/>
            <person name="Chao H."/>
            <person name="Childers C.P."/>
            <person name="Dinh H."/>
            <person name="Doddapaneni H."/>
            <person name="Dugan S."/>
            <person name="Gowin J."/>
            <person name="Greiner C."/>
            <person name="Han Y."/>
            <person name="Hu H."/>
            <person name="Hughes D.S.T."/>
            <person name="Huylmans A.-K."/>
            <person name="Kemena C."/>
            <person name="Kremer L.P.M."/>
            <person name="Lee S.L."/>
            <person name="Lopez-Ezquerra A."/>
            <person name="Mallet L."/>
            <person name="Monroy-Kuhn J.M."/>
            <person name="Moser A."/>
            <person name="Murali S.C."/>
            <person name="Muzny D.M."/>
            <person name="Otani S."/>
            <person name="Piulachs M.-D."/>
            <person name="Poelchau M."/>
            <person name="Qu J."/>
            <person name="Schaub F."/>
            <person name="Wada-Katsumata A."/>
            <person name="Worley K.C."/>
            <person name="Xie Q."/>
            <person name="Ylla G."/>
            <person name="Poulsen M."/>
            <person name="Gibbs R.A."/>
            <person name="Schal C."/>
            <person name="Richards S."/>
            <person name="Belles X."/>
            <person name="Korb J."/>
            <person name="Bornberg-Bauer E."/>
        </authorList>
    </citation>
    <scope>NUCLEOTIDE SEQUENCE [LARGE SCALE GENOMIC DNA]</scope>
    <source>
        <tissue evidence="12">Whole body</tissue>
    </source>
</reference>
<keyword evidence="10" id="KW-1133">Transmembrane helix</keyword>
<comment type="catalytic activity">
    <reaction evidence="8">
        <text>N-acetylputrescine + O2 + H2O = 4-acetamidobutanal + H2O2 + NH4(+)</text>
        <dbReference type="Rhea" id="RHEA:70283"/>
        <dbReference type="ChEBI" id="CHEBI:7386"/>
        <dbReference type="ChEBI" id="CHEBI:15377"/>
        <dbReference type="ChEBI" id="CHEBI:15379"/>
        <dbReference type="ChEBI" id="CHEBI:16240"/>
        <dbReference type="ChEBI" id="CHEBI:28938"/>
        <dbReference type="ChEBI" id="CHEBI:58263"/>
    </reaction>
    <physiologicalReaction direction="left-to-right" evidence="8">
        <dbReference type="Rhea" id="RHEA:70284"/>
    </physiologicalReaction>
</comment>
<evidence type="ECO:0000256" key="10">
    <source>
        <dbReference type="RuleBase" id="RU362067"/>
    </source>
</evidence>
<evidence type="ECO:0000256" key="4">
    <source>
        <dbReference type="ARBA" id="ARBA00023002"/>
    </source>
</evidence>
<evidence type="ECO:0000256" key="7">
    <source>
        <dbReference type="ARBA" id="ARBA00049354"/>
    </source>
</evidence>
<dbReference type="SUPFAM" id="SSF54373">
    <property type="entry name" value="FAD-linked reductases, C-terminal domain"/>
    <property type="match status" value="1"/>
</dbReference>
<comment type="subcellular location">
    <subcellularLocation>
        <location evidence="2">Mitochondrion outer membrane</location>
        <topology evidence="2">Single-pass type IV membrane protein</topology>
        <orientation evidence="2">Cytoplasmic side</orientation>
    </subcellularLocation>
</comment>
<dbReference type="Gene3D" id="1.10.405.10">
    <property type="entry name" value="Guanine Nucleotide Dissociation Inhibitor, domain 1"/>
    <property type="match status" value="1"/>
</dbReference>
<keyword evidence="4 10" id="KW-0560">Oxidoreductase</keyword>
<comment type="cofactor">
    <cofactor evidence="1 10">
        <name>FAD</name>
        <dbReference type="ChEBI" id="CHEBI:57692"/>
    </cofactor>
</comment>
<dbReference type="GO" id="GO:0005741">
    <property type="term" value="C:mitochondrial outer membrane"/>
    <property type="evidence" value="ECO:0007669"/>
    <property type="project" value="UniProtKB-SubCell"/>
</dbReference>
<feature type="binding site" evidence="9">
    <location>
        <position position="15"/>
    </location>
    <ligand>
        <name>FAD</name>
        <dbReference type="ChEBI" id="CHEBI:57692"/>
    </ligand>
</feature>
<evidence type="ECO:0000313" key="13">
    <source>
        <dbReference type="Proteomes" id="UP000235965"/>
    </source>
</evidence>
<dbReference type="Gene3D" id="3.50.50.60">
    <property type="entry name" value="FAD/NAD(P)-binding domain"/>
    <property type="match status" value="1"/>
</dbReference>
<evidence type="ECO:0000259" key="11">
    <source>
        <dbReference type="Pfam" id="PF01593"/>
    </source>
</evidence>
<feature type="binding site" evidence="9">
    <location>
        <begin position="34"/>
        <end position="35"/>
    </location>
    <ligand>
        <name>FAD</name>
        <dbReference type="ChEBI" id="CHEBI:57692"/>
    </ligand>
</feature>
<comment type="caution">
    <text evidence="12">The sequence shown here is derived from an EMBL/GenBank/DDBJ whole genome shotgun (WGS) entry which is preliminary data.</text>
</comment>
<dbReference type="STRING" id="105785.A0A2J7QL70"/>
<sequence length="526" mass="58851">MSSKGPVIVIGAGLSGLSAAKLLHERGVEVVVLEANDRVGGRTLTLTPSAEAGDPQFGWVDLGASYVGPSQNHVLRMCRELGCETYLCRDNHDSIYFSKGKQCRYSGSWPGFWWTSPLAAWDLRATIRKLDDMVLQVPADRPWQAPHAVEWDQITVKDFLKKHCWTRDAREFLEGMCVVNNTAQDHEMSLLFFLWYLRQGKGVHRIWAIKDGAQERKIIGGSQQLSIKIAKKLGGRIHLKKAVVQIRHTDDAVMVKTLDGAVFNGSYVIMAIPPPAHLKIHFDPPLPSLRCGLIQRCPMGLVIKCIVFYNREFWVEKGYNGFVSCMDGVEVVGNVGEDHKPGISLYGLICFIYGQHAIQLKDMEQSARRDAVCHSLAKFYDSQEALKPAHYVEKLWLEEPYICGCYTTYCPPGVLTRFGPAIREPIGSRIYIAGTETALQWTGYMNGAIEAGERAAREVLHAQGEISSSDVWVTEPEFPEVPVVSLQLPWLEICQPSIETFLTISVLIIGLLVGLSRWLLSTMYSR</sequence>
<dbReference type="Pfam" id="PF01593">
    <property type="entry name" value="Amino_oxidase"/>
    <property type="match status" value="1"/>
</dbReference>
<comment type="catalytic activity">
    <reaction evidence="7">
        <text>benzylamine + O2 + H2O = benzaldehyde + H2O2 + NH4(+)</text>
        <dbReference type="Rhea" id="RHEA:59424"/>
        <dbReference type="ChEBI" id="CHEBI:15377"/>
        <dbReference type="ChEBI" id="CHEBI:15379"/>
        <dbReference type="ChEBI" id="CHEBI:16240"/>
        <dbReference type="ChEBI" id="CHEBI:17169"/>
        <dbReference type="ChEBI" id="CHEBI:28938"/>
        <dbReference type="ChEBI" id="CHEBI:225238"/>
    </reaction>
    <physiologicalReaction direction="left-to-right" evidence="7">
        <dbReference type="Rhea" id="RHEA:59425"/>
    </physiologicalReaction>
</comment>
<dbReference type="GO" id="GO:0008131">
    <property type="term" value="F:primary methylamine oxidase activity"/>
    <property type="evidence" value="ECO:0007669"/>
    <property type="project" value="UniProtKB-ARBA"/>
</dbReference>
<keyword evidence="13" id="KW-1185">Reference proteome</keyword>
<organism evidence="12 13">
    <name type="scientific">Cryptotermes secundus</name>
    <dbReference type="NCBI Taxonomy" id="105785"/>
    <lineage>
        <taxon>Eukaryota</taxon>
        <taxon>Metazoa</taxon>
        <taxon>Ecdysozoa</taxon>
        <taxon>Arthropoda</taxon>
        <taxon>Hexapoda</taxon>
        <taxon>Insecta</taxon>
        <taxon>Pterygota</taxon>
        <taxon>Neoptera</taxon>
        <taxon>Polyneoptera</taxon>
        <taxon>Dictyoptera</taxon>
        <taxon>Blattodea</taxon>
        <taxon>Blattoidea</taxon>
        <taxon>Termitoidae</taxon>
        <taxon>Kalotermitidae</taxon>
        <taxon>Cryptotermitinae</taxon>
        <taxon>Cryptotermes</taxon>
    </lineage>
</organism>
<dbReference type="FunCoup" id="A0A2J7QL70">
    <property type="interactions" value="133"/>
</dbReference>
<dbReference type="InterPro" id="IPR002937">
    <property type="entry name" value="Amino_oxidase"/>
</dbReference>
<evidence type="ECO:0000256" key="2">
    <source>
        <dbReference type="ARBA" id="ARBA00004362"/>
    </source>
</evidence>
<dbReference type="Gene3D" id="3.90.660.10">
    <property type="match status" value="1"/>
</dbReference>
<evidence type="ECO:0000256" key="5">
    <source>
        <dbReference type="ARBA" id="ARBA00045409"/>
    </source>
</evidence>
<dbReference type="EC" id="1.4.3.-" evidence="10"/>